<feature type="compositionally biased region" description="Polar residues" evidence="7">
    <location>
        <begin position="130"/>
        <end position="139"/>
    </location>
</feature>
<dbReference type="PANTHER" id="PTHR12297:SF3">
    <property type="entry name" value="HIG1 DOMAIN FAMILY MEMBER 1A"/>
    <property type="match status" value="1"/>
</dbReference>
<dbReference type="Gene3D" id="6.10.140.1320">
    <property type="match status" value="1"/>
</dbReference>
<evidence type="ECO:0000256" key="3">
    <source>
        <dbReference type="ARBA" id="ARBA00022989"/>
    </source>
</evidence>
<dbReference type="GO" id="GO:0097250">
    <property type="term" value="P:mitochondrial respirasome assembly"/>
    <property type="evidence" value="ECO:0007669"/>
    <property type="project" value="TreeGrafter"/>
</dbReference>
<sequence length="196" mass="21605">MNIPGSGSSTNMGMVSTETYQEKFQRKFKENPFVPLGALGTAIALTIASNQMRKRNSKSMNNWLRMRVIMQGATIAAVVGGSIYYGQTKQQKEAREAEEQERYLENVARDRAAFQERLKDAEEVHRLETMGSNGQSQSKWFPWGGASENSSDAPPEVLPPVFASPAVTEVQEPAPAQSSGKRGIWGWFGRGSSKNS</sequence>
<dbReference type="InterPro" id="IPR007667">
    <property type="entry name" value="Hypoxia_induced_domain"/>
</dbReference>
<keyword evidence="4" id="KW-0496">Mitochondrion</keyword>
<name>A0A1C7MH72_GRIFR</name>
<gene>
    <name evidence="10" type="primary">RCF1</name>
    <name evidence="10" type="ORF">A0H81_03211</name>
</gene>
<feature type="transmembrane region" description="Helical" evidence="8">
    <location>
        <begin position="32"/>
        <end position="48"/>
    </location>
</feature>
<accession>A0A1C7MH72</accession>
<evidence type="ECO:0000256" key="5">
    <source>
        <dbReference type="ARBA" id="ARBA00023136"/>
    </source>
</evidence>
<dbReference type="AlphaFoldDB" id="A0A1C7MH72"/>
<dbReference type="OrthoDB" id="6604018at2759"/>
<evidence type="ECO:0000256" key="4">
    <source>
        <dbReference type="ARBA" id="ARBA00023128"/>
    </source>
</evidence>
<proteinExistence type="predicted"/>
<evidence type="ECO:0000256" key="6">
    <source>
        <dbReference type="SAM" id="Coils"/>
    </source>
</evidence>
<evidence type="ECO:0000256" key="1">
    <source>
        <dbReference type="ARBA" id="ARBA00004325"/>
    </source>
</evidence>
<feature type="coiled-coil region" evidence="6">
    <location>
        <begin position="97"/>
        <end position="124"/>
    </location>
</feature>
<evidence type="ECO:0000256" key="8">
    <source>
        <dbReference type="SAM" id="Phobius"/>
    </source>
</evidence>
<evidence type="ECO:0000313" key="11">
    <source>
        <dbReference type="Proteomes" id="UP000092993"/>
    </source>
</evidence>
<keyword evidence="3 8" id="KW-1133">Transmembrane helix</keyword>
<feature type="transmembrane region" description="Helical" evidence="8">
    <location>
        <begin position="68"/>
        <end position="86"/>
    </location>
</feature>
<dbReference type="EMBL" id="LUGG01000003">
    <property type="protein sequence ID" value="OBZ76178.1"/>
    <property type="molecule type" value="Genomic_DNA"/>
</dbReference>
<dbReference type="PROSITE" id="PS51503">
    <property type="entry name" value="HIG1"/>
    <property type="match status" value="1"/>
</dbReference>
<dbReference type="PANTHER" id="PTHR12297">
    <property type="entry name" value="HYPOXIA-INDUCBILE GENE 1 HIG1 -RELATED"/>
    <property type="match status" value="1"/>
</dbReference>
<protein>
    <submittedName>
        <fullName evidence="10">Respiratory supercomplex factor 1, mitochondrial</fullName>
    </submittedName>
</protein>
<evidence type="ECO:0000256" key="2">
    <source>
        <dbReference type="ARBA" id="ARBA00022692"/>
    </source>
</evidence>
<comment type="caution">
    <text evidence="10">The sequence shown here is derived from an EMBL/GenBank/DDBJ whole genome shotgun (WGS) entry which is preliminary data.</text>
</comment>
<evidence type="ECO:0000259" key="9">
    <source>
        <dbReference type="PROSITE" id="PS51503"/>
    </source>
</evidence>
<feature type="domain" description="HIG1" evidence="9">
    <location>
        <begin position="5"/>
        <end position="96"/>
    </location>
</feature>
<dbReference type="STRING" id="5627.A0A1C7MH72"/>
<dbReference type="Pfam" id="PF04588">
    <property type="entry name" value="HIG_1_N"/>
    <property type="match status" value="1"/>
</dbReference>
<keyword evidence="2 8" id="KW-0812">Transmembrane</keyword>
<keyword evidence="5 8" id="KW-0472">Membrane</keyword>
<reference evidence="10 11" key="1">
    <citation type="submission" date="2016-03" db="EMBL/GenBank/DDBJ databases">
        <title>Whole genome sequencing of Grifola frondosa 9006-11.</title>
        <authorList>
            <person name="Min B."/>
            <person name="Park H."/>
            <person name="Kim J.-G."/>
            <person name="Cho H."/>
            <person name="Oh Y.-L."/>
            <person name="Kong W.-S."/>
            <person name="Choi I.-G."/>
        </authorList>
    </citation>
    <scope>NUCLEOTIDE SEQUENCE [LARGE SCALE GENOMIC DNA]</scope>
    <source>
        <strain evidence="10 11">9006-11</strain>
    </source>
</reference>
<evidence type="ECO:0000256" key="7">
    <source>
        <dbReference type="SAM" id="MobiDB-lite"/>
    </source>
</evidence>
<dbReference type="GO" id="GO:0031966">
    <property type="term" value="C:mitochondrial membrane"/>
    <property type="evidence" value="ECO:0007669"/>
    <property type="project" value="UniProtKB-SubCell"/>
</dbReference>
<dbReference type="Proteomes" id="UP000092993">
    <property type="component" value="Unassembled WGS sequence"/>
</dbReference>
<keyword evidence="6" id="KW-0175">Coiled coil</keyword>
<evidence type="ECO:0000313" key="10">
    <source>
        <dbReference type="EMBL" id="OBZ76178.1"/>
    </source>
</evidence>
<organism evidence="10 11">
    <name type="scientific">Grifola frondosa</name>
    <name type="common">Maitake</name>
    <name type="synonym">Polyporus frondosus</name>
    <dbReference type="NCBI Taxonomy" id="5627"/>
    <lineage>
        <taxon>Eukaryota</taxon>
        <taxon>Fungi</taxon>
        <taxon>Dikarya</taxon>
        <taxon>Basidiomycota</taxon>
        <taxon>Agaricomycotina</taxon>
        <taxon>Agaricomycetes</taxon>
        <taxon>Polyporales</taxon>
        <taxon>Grifolaceae</taxon>
        <taxon>Grifola</taxon>
    </lineage>
</organism>
<keyword evidence="11" id="KW-1185">Reference proteome</keyword>
<feature type="region of interest" description="Disordered" evidence="7">
    <location>
        <begin position="129"/>
        <end position="196"/>
    </location>
</feature>
<comment type="subcellular location">
    <subcellularLocation>
        <location evidence="1">Mitochondrion membrane</location>
    </subcellularLocation>
</comment>
<dbReference type="OMA" id="PWGGASE"/>
<dbReference type="InterPro" id="IPR050355">
    <property type="entry name" value="RCF1"/>
</dbReference>